<protein>
    <recommendedName>
        <fullName evidence="7">Short-chain dehydrogenase</fullName>
    </recommendedName>
</protein>
<dbReference type="Proteomes" id="UP000006056">
    <property type="component" value="Chromosome"/>
</dbReference>
<dbReference type="Gene3D" id="3.40.50.720">
    <property type="entry name" value="NAD(P)-binding Rossmann-like Domain"/>
    <property type="match status" value="1"/>
</dbReference>
<keyword evidence="6" id="KW-1185">Reference proteome</keyword>
<dbReference type="CDD" id="cd05324">
    <property type="entry name" value="carb_red_PTCR-like_SDR_c"/>
    <property type="match status" value="1"/>
</dbReference>
<accession>I3ZKH6</accession>
<dbReference type="OrthoDB" id="5786478at2"/>
<dbReference type="InterPro" id="IPR002347">
    <property type="entry name" value="SDR_fam"/>
</dbReference>
<dbReference type="HOGENOM" id="CLU_010194_9_0_0"/>
<evidence type="ECO:0000256" key="2">
    <source>
        <dbReference type="ARBA" id="ARBA00022857"/>
    </source>
</evidence>
<dbReference type="GO" id="GO:0016616">
    <property type="term" value="F:oxidoreductase activity, acting on the CH-OH group of donors, NAD or NADP as acceptor"/>
    <property type="evidence" value="ECO:0007669"/>
    <property type="project" value="InterPro"/>
</dbReference>
<evidence type="ECO:0000256" key="1">
    <source>
        <dbReference type="ARBA" id="ARBA00006484"/>
    </source>
</evidence>
<proteinExistence type="inferred from homology"/>
<evidence type="ECO:0000256" key="4">
    <source>
        <dbReference type="RuleBase" id="RU000363"/>
    </source>
</evidence>
<organism evidence="5 6">
    <name type="scientific">Terriglobus roseus (strain DSM 18391 / NRRL B-41598 / KBS 63)</name>
    <dbReference type="NCBI Taxonomy" id="926566"/>
    <lineage>
        <taxon>Bacteria</taxon>
        <taxon>Pseudomonadati</taxon>
        <taxon>Acidobacteriota</taxon>
        <taxon>Terriglobia</taxon>
        <taxon>Terriglobales</taxon>
        <taxon>Acidobacteriaceae</taxon>
        <taxon>Terriglobus</taxon>
    </lineage>
</organism>
<dbReference type="RefSeq" id="WP_014787005.1">
    <property type="nucleotide sequence ID" value="NC_018014.1"/>
</dbReference>
<dbReference type="SUPFAM" id="SSF51735">
    <property type="entry name" value="NAD(P)-binding Rossmann-fold domains"/>
    <property type="match status" value="1"/>
</dbReference>
<sequence length="240" mass="25343">MAEKAKIALITGANKGIGFEVSKQLADKGYTVLLGARDVTLGEAAAAKLQGDVSVIHIDLASPETSIAAAKEIESKYGVLDVLVNNAGTVDWTDGPPSITKIDAIRKIFDTNFFGTIEVTQAFLPLLKKSTGGAIVNVSSGLGSLQQNGDPEWPYVQFKALGYCSSKAALNMMTVQLAWELRDTPIKVNSADPGYTATDLNNHGGPQTVEEGSEAIVRLATLDASGPNGSFYDRNGVVPW</sequence>
<dbReference type="PROSITE" id="PS00061">
    <property type="entry name" value="ADH_SHORT"/>
    <property type="match status" value="1"/>
</dbReference>
<dbReference type="EMBL" id="CP003379">
    <property type="protein sequence ID" value="AFL89744.1"/>
    <property type="molecule type" value="Genomic_DNA"/>
</dbReference>
<dbReference type="PRINTS" id="PR00081">
    <property type="entry name" value="GDHRDH"/>
</dbReference>
<keyword evidence="3" id="KW-0560">Oxidoreductase</keyword>
<evidence type="ECO:0000313" key="6">
    <source>
        <dbReference type="Proteomes" id="UP000006056"/>
    </source>
</evidence>
<dbReference type="InterPro" id="IPR036291">
    <property type="entry name" value="NAD(P)-bd_dom_sf"/>
</dbReference>
<gene>
    <name evidence="5" type="ordered locus">Terro_3530</name>
</gene>
<evidence type="ECO:0000313" key="5">
    <source>
        <dbReference type="EMBL" id="AFL89744.1"/>
    </source>
</evidence>
<dbReference type="PANTHER" id="PTHR43490:SF99">
    <property type="entry name" value="SHORT-CHAIN DEHYDROGENASE_REDUCTASE"/>
    <property type="match status" value="1"/>
</dbReference>
<dbReference type="eggNOG" id="COG1028">
    <property type="taxonomic scope" value="Bacteria"/>
</dbReference>
<dbReference type="KEGG" id="trs:Terro_3530"/>
<dbReference type="PRINTS" id="PR00080">
    <property type="entry name" value="SDRFAMILY"/>
</dbReference>
<keyword evidence="2" id="KW-0521">NADP</keyword>
<dbReference type="STRING" id="926566.Terro_3530"/>
<evidence type="ECO:0000256" key="3">
    <source>
        <dbReference type="ARBA" id="ARBA00023002"/>
    </source>
</evidence>
<dbReference type="PANTHER" id="PTHR43490">
    <property type="entry name" value="(+)-NEOMENTHOL DEHYDROGENASE"/>
    <property type="match status" value="1"/>
</dbReference>
<dbReference type="InterPro" id="IPR020904">
    <property type="entry name" value="Sc_DH/Rdtase_CS"/>
</dbReference>
<reference evidence="5 6" key="1">
    <citation type="submission" date="2012-06" db="EMBL/GenBank/DDBJ databases">
        <title>Complete genome of Terriglobus roseus DSM 18391.</title>
        <authorList>
            <consortium name="US DOE Joint Genome Institute (JGI-PGF)"/>
            <person name="Lucas S."/>
            <person name="Copeland A."/>
            <person name="Lapidus A."/>
            <person name="Glavina del Rio T."/>
            <person name="Dalin E."/>
            <person name="Tice H."/>
            <person name="Bruce D."/>
            <person name="Goodwin L."/>
            <person name="Pitluck S."/>
            <person name="Peters L."/>
            <person name="Mikhailova N."/>
            <person name="Munk A.C.C."/>
            <person name="Kyrpides N."/>
            <person name="Mavromatis K."/>
            <person name="Ivanova N."/>
            <person name="Brettin T."/>
            <person name="Detter J.C."/>
            <person name="Han C."/>
            <person name="Larimer F."/>
            <person name="Land M."/>
            <person name="Hauser L."/>
            <person name="Markowitz V."/>
            <person name="Cheng J.-F."/>
            <person name="Hugenholtz P."/>
            <person name="Woyke T."/>
            <person name="Wu D."/>
            <person name="Brambilla E."/>
            <person name="Klenk H.-P."/>
            <person name="Eisen J.A."/>
        </authorList>
    </citation>
    <scope>NUCLEOTIDE SEQUENCE [LARGE SCALE GENOMIC DNA]</scope>
    <source>
        <strain evidence="6">DSM 18391 / NRRL B-41598 / KBS 63</strain>
    </source>
</reference>
<dbReference type="PATRIC" id="fig|926566.3.peg.3475"/>
<name>I3ZKH6_TERRK</name>
<dbReference type="AlphaFoldDB" id="I3ZKH6"/>
<dbReference type="InterPro" id="IPR045313">
    <property type="entry name" value="CBR1-like"/>
</dbReference>
<comment type="similarity">
    <text evidence="1 4">Belongs to the short-chain dehydrogenases/reductases (SDR) family.</text>
</comment>
<evidence type="ECO:0008006" key="7">
    <source>
        <dbReference type="Google" id="ProtNLM"/>
    </source>
</evidence>
<dbReference type="Pfam" id="PF00106">
    <property type="entry name" value="adh_short"/>
    <property type="match status" value="1"/>
</dbReference>